<protein>
    <submittedName>
        <fullName evidence="1">Uncharacterized protein</fullName>
    </submittedName>
</protein>
<dbReference type="Proteomes" id="UP000821853">
    <property type="component" value="Chromosome 2"/>
</dbReference>
<name>A0A9J6FQL5_HAELO</name>
<gene>
    <name evidence="1" type="ORF">HPB48_020239</name>
</gene>
<evidence type="ECO:0000313" key="2">
    <source>
        <dbReference type="Proteomes" id="UP000821853"/>
    </source>
</evidence>
<comment type="caution">
    <text evidence="1">The sequence shown here is derived from an EMBL/GenBank/DDBJ whole genome shotgun (WGS) entry which is preliminary data.</text>
</comment>
<evidence type="ECO:0000313" key="1">
    <source>
        <dbReference type="EMBL" id="KAH9368502.1"/>
    </source>
</evidence>
<dbReference type="VEuPathDB" id="VectorBase:HLOH_041644"/>
<organism evidence="1 2">
    <name type="scientific">Haemaphysalis longicornis</name>
    <name type="common">Bush tick</name>
    <dbReference type="NCBI Taxonomy" id="44386"/>
    <lineage>
        <taxon>Eukaryota</taxon>
        <taxon>Metazoa</taxon>
        <taxon>Ecdysozoa</taxon>
        <taxon>Arthropoda</taxon>
        <taxon>Chelicerata</taxon>
        <taxon>Arachnida</taxon>
        <taxon>Acari</taxon>
        <taxon>Parasitiformes</taxon>
        <taxon>Ixodida</taxon>
        <taxon>Ixodoidea</taxon>
        <taxon>Ixodidae</taxon>
        <taxon>Haemaphysalinae</taxon>
        <taxon>Haemaphysalis</taxon>
    </lineage>
</organism>
<reference evidence="1 2" key="1">
    <citation type="journal article" date="2020" name="Cell">
        <title>Large-Scale Comparative Analyses of Tick Genomes Elucidate Their Genetic Diversity and Vector Capacities.</title>
        <authorList>
            <consortium name="Tick Genome and Microbiome Consortium (TIGMIC)"/>
            <person name="Jia N."/>
            <person name="Wang J."/>
            <person name="Shi W."/>
            <person name="Du L."/>
            <person name="Sun Y."/>
            <person name="Zhan W."/>
            <person name="Jiang J.F."/>
            <person name="Wang Q."/>
            <person name="Zhang B."/>
            <person name="Ji P."/>
            <person name="Bell-Sakyi L."/>
            <person name="Cui X.M."/>
            <person name="Yuan T.T."/>
            <person name="Jiang B.G."/>
            <person name="Yang W.F."/>
            <person name="Lam T.T."/>
            <person name="Chang Q.C."/>
            <person name="Ding S.J."/>
            <person name="Wang X.J."/>
            <person name="Zhu J.G."/>
            <person name="Ruan X.D."/>
            <person name="Zhao L."/>
            <person name="Wei J.T."/>
            <person name="Ye R.Z."/>
            <person name="Que T.C."/>
            <person name="Du C.H."/>
            <person name="Zhou Y.H."/>
            <person name="Cheng J.X."/>
            <person name="Dai P.F."/>
            <person name="Guo W.B."/>
            <person name="Han X.H."/>
            <person name="Huang E.J."/>
            <person name="Li L.F."/>
            <person name="Wei W."/>
            <person name="Gao Y.C."/>
            <person name="Liu J.Z."/>
            <person name="Shao H.Z."/>
            <person name="Wang X."/>
            <person name="Wang C.C."/>
            <person name="Yang T.C."/>
            <person name="Huo Q.B."/>
            <person name="Li W."/>
            <person name="Chen H.Y."/>
            <person name="Chen S.E."/>
            <person name="Zhou L.G."/>
            <person name="Ni X.B."/>
            <person name="Tian J.H."/>
            <person name="Sheng Y."/>
            <person name="Liu T."/>
            <person name="Pan Y.S."/>
            <person name="Xia L.Y."/>
            <person name="Li J."/>
            <person name="Zhao F."/>
            <person name="Cao W.C."/>
        </authorList>
    </citation>
    <scope>NUCLEOTIDE SEQUENCE [LARGE SCALE GENOMIC DNA]</scope>
    <source>
        <strain evidence="1">HaeL-2018</strain>
    </source>
</reference>
<dbReference type="EMBL" id="JABSTR010000004">
    <property type="protein sequence ID" value="KAH9368502.1"/>
    <property type="molecule type" value="Genomic_DNA"/>
</dbReference>
<sequence>MQIQATQNLTVASTPEENCTLALSDIFTAQLRATAYDVLPHLKPILQTFPVEIHGQERGTTTNQLPQNRAANGARILDARMLGNSTSELVTLEGIHVPFYIKA</sequence>
<proteinExistence type="predicted"/>
<accession>A0A9J6FQL5</accession>
<keyword evidence="2" id="KW-1185">Reference proteome</keyword>
<dbReference type="AlphaFoldDB" id="A0A9J6FQL5"/>